<dbReference type="PANTHER" id="PTHR43206">
    <property type="entry name" value="AMINOTRANSFERASE"/>
    <property type="match status" value="1"/>
</dbReference>
<keyword evidence="3" id="KW-0032">Aminotransferase</keyword>
<accession>A0ABD2MP98</accession>
<evidence type="ECO:0000256" key="4">
    <source>
        <dbReference type="ARBA" id="ARBA00022679"/>
    </source>
</evidence>
<dbReference type="EMBL" id="JABFTP020000021">
    <property type="protein sequence ID" value="KAL3268248.1"/>
    <property type="molecule type" value="Genomic_DNA"/>
</dbReference>
<evidence type="ECO:0000256" key="5">
    <source>
        <dbReference type="ARBA" id="ARBA00022898"/>
    </source>
</evidence>
<evidence type="ECO:0000256" key="3">
    <source>
        <dbReference type="ARBA" id="ARBA00022576"/>
    </source>
</evidence>
<proteinExistence type="inferred from homology"/>
<dbReference type="Gene3D" id="3.90.1150.10">
    <property type="entry name" value="Aspartate Aminotransferase, domain 1"/>
    <property type="match status" value="1"/>
</dbReference>
<comment type="cofactor">
    <cofactor evidence="1">
        <name>pyridoxal 5'-phosphate</name>
        <dbReference type="ChEBI" id="CHEBI:597326"/>
    </cofactor>
</comment>
<comment type="similarity">
    <text evidence="2">Belongs to the class-III pyridoxal-phosphate-dependent aminotransferase family.</text>
</comment>
<evidence type="ECO:0008006" key="8">
    <source>
        <dbReference type="Google" id="ProtNLM"/>
    </source>
</evidence>
<dbReference type="Gene3D" id="3.40.640.10">
    <property type="entry name" value="Type I PLP-dependent aspartate aminotransferase-like (Major domain)"/>
    <property type="match status" value="1"/>
</dbReference>
<evidence type="ECO:0000256" key="1">
    <source>
        <dbReference type="ARBA" id="ARBA00001933"/>
    </source>
</evidence>
<gene>
    <name evidence="6" type="ORF">HHI36_007372</name>
</gene>
<dbReference type="InterPro" id="IPR015421">
    <property type="entry name" value="PyrdxlP-dep_Trfase_major"/>
</dbReference>
<dbReference type="Pfam" id="PF00202">
    <property type="entry name" value="Aminotran_3"/>
    <property type="match status" value="1"/>
</dbReference>
<dbReference type="InterPro" id="IPR015424">
    <property type="entry name" value="PyrdxlP-dep_Trfase"/>
</dbReference>
<evidence type="ECO:0000256" key="2">
    <source>
        <dbReference type="ARBA" id="ARBA00008954"/>
    </source>
</evidence>
<reference evidence="6 7" key="1">
    <citation type="journal article" date="2021" name="BMC Biol.">
        <title>Horizontally acquired antibacterial genes associated with adaptive radiation of ladybird beetles.</title>
        <authorList>
            <person name="Li H.S."/>
            <person name="Tang X.F."/>
            <person name="Huang Y.H."/>
            <person name="Xu Z.Y."/>
            <person name="Chen M.L."/>
            <person name="Du X.Y."/>
            <person name="Qiu B.Y."/>
            <person name="Chen P.T."/>
            <person name="Zhang W."/>
            <person name="Slipinski A."/>
            <person name="Escalona H.E."/>
            <person name="Waterhouse R.M."/>
            <person name="Zwick A."/>
            <person name="Pang H."/>
        </authorList>
    </citation>
    <scope>NUCLEOTIDE SEQUENCE [LARGE SCALE GENOMIC DNA]</scope>
    <source>
        <strain evidence="6">SYSU2018</strain>
    </source>
</reference>
<dbReference type="GO" id="GO:0008483">
    <property type="term" value="F:transaminase activity"/>
    <property type="evidence" value="ECO:0007669"/>
    <property type="project" value="UniProtKB-KW"/>
</dbReference>
<dbReference type="SUPFAM" id="SSF53383">
    <property type="entry name" value="PLP-dependent transferases"/>
    <property type="match status" value="1"/>
</dbReference>
<dbReference type="AlphaFoldDB" id="A0ABD2MP98"/>
<evidence type="ECO:0000313" key="7">
    <source>
        <dbReference type="Proteomes" id="UP001516400"/>
    </source>
</evidence>
<dbReference type="Proteomes" id="UP001516400">
    <property type="component" value="Unassembled WGS sequence"/>
</dbReference>
<evidence type="ECO:0000313" key="6">
    <source>
        <dbReference type="EMBL" id="KAL3268248.1"/>
    </source>
</evidence>
<dbReference type="InterPro" id="IPR015422">
    <property type="entry name" value="PyrdxlP-dep_Trfase_small"/>
</dbReference>
<protein>
    <recommendedName>
        <fullName evidence="8">4-aminobutyrate aminotransferase</fullName>
    </recommendedName>
</protein>
<dbReference type="InterPro" id="IPR005814">
    <property type="entry name" value="Aminotrans_3"/>
</dbReference>
<keyword evidence="5" id="KW-0663">Pyridoxal phosphate</keyword>
<keyword evidence="7" id="KW-1185">Reference proteome</keyword>
<organism evidence="6 7">
    <name type="scientific">Cryptolaemus montrouzieri</name>
    <dbReference type="NCBI Taxonomy" id="559131"/>
    <lineage>
        <taxon>Eukaryota</taxon>
        <taxon>Metazoa</taxon>
        <taxon>Ecdysozoa</taxon>
        <taxon>Arthropoda</taxon>
        <taxon>Hexapoda</taxon>
        <taxon>Insecta</taxon>
        <taxon>Pterygota</taxon>
        <taxon>Neoptera</taxon>
        <taxon>Endopterygota</taxon>
        <taxon>Coleoptera</taxon>
        <taxon>Polyphaga</taxon>
        <taxon>Cucujiformia</taxon>
        <taxon>Coccinelloidea</taxon>
        <taxon>Coccinellidae</taxon>
        <taxon>Scymninae</taxon>
        <taxon>Scymnini</taxon>
        <taxon>Cryptolaemus</taxon>
    </lineage>
</organism>
<dbReference type="PANTHER" id="PTHR43206:SF1">
    <property type="entry name" value="4-AMINOBUTYRATE AMINOTRANSFERASE, MITOCHONDRIAL"/>
    <property type="match status" value="1"/>
</dbReference>
<name>A0ABD2MP98_9CUCU</name>
<keyword evidence="4" id="KW-0808">Transferase</keyword>
<sequence>MWCHEHFNLKSPPDVVTFSKKMLTGGYFHTEEMRPDQPYRVFNTWMGDPGKIFLLEAVLKVIKQSNLLNNVEKTGAKLKSGLHKLEQEFPNQINSVRGRGTFLAFNASSSKLRDDILGNLKKKGIQGGGCGNEAVRLRPALIFQEKHADIYLDILRQVLRELK</sequence>
<comment type="caution">
    <text evidence="6">The sequence shown here is derived from an EMBL/GenBank/DDBJ whole genome shotgun (WGS) entry which is preliminary data.</text>
</comment>